<evidence type="ECO:0000313" key="4">
    <source>
        <dbReference type="EMBL" id="CAH7685933.1"/>
    </source>
</evidence>
<dbReference type="Proteomes" id="UP001153365">
    <property type="component" value="Unassembled WGS sequence"/>
</dbReference>
<evidence type="ECO:0000256" key="2">
    <source>
        <dbReference type="ARBA" id="ARBA00017835"/>
    </source>
</evidence>
<dbReference type="PANTHER" id="PTHR11001:SF2">
    <property type="entry name" value="MITOCHONDRIAL FISSION PROCESS PROTEIN 1"/>
    <property type="match status" value="1"/>
</dbReference>
<dbReference type="Pfam" id="PF10558">
    <property type="entry name" value="MTP18"/>
    <property type="match status" value="2"/>
</dbReference>
<accession>A0AAV0BI11</accession>
<proteinExistence type="inferred from homology"/>
<name>A0AAV0BI11_PHAPC</name>
<gene>
    <name evidence="4" type="ORF">PPACK8108_LOCUS20535</name>
</gene>
<comment type="similarity">
    <text evidence="1">Belongs to the MTFP1 family.</text>
</comment>
<evidence type="ECO:0000313" key="5">
    <source>
        <dbReference type="Proteomes" id="UP001153365"/>
    </source>
</evidence>
<dbReference type="GO" id="GO:0005739">
    <property type="term" value="C:mitochondrion"/>
    <property type="evidence" value="ECO:0007669"/>
    <property type="project" value="TreeGrafter"/>
</dbReference>
<dbReference type="EMBL" id="CALTRL010005759">
    <property type="protein sequence ID" value="CAH7685933.1"/>
    <property type="molecule type" value="Genomic_DNA"/>
</dbReference>
<reference evidence="4" key="1">
    <citation type="submission" date="2022-06" db="EMBL/GenBank/DDBJ databases">
        <authorList>
            <consortium name="SYNGENTA / RWTH Aachen University"/>
        </authorList>
    </citation>
    <scope>NUCLEOTIDE SEQUENCE</scope>
</reference>
<dbReference type="PANTHER" id="PTHR11001">
    <property type="entry name" value="MITOCHONDRIAL FISSION PROCESS PROTEIN 1"/>
    <property type="match status" value="1"/>
</dbReference>
<organism evidence="4 5">
    <name type="scientific">Phakopsora pachyrhizi</name>
    <name type="common">Asian soybean rust disease fungus</name>
    <dbReference type="NCBI Taxonomy" id="170000"/>
    <lineage>
        <taxon>Eukaryota</taxon>
        <taxon>Fungi</taxon>
        <taxon>Dikarya</taxon>
        <taxon>Basidiomycota</taxon>
        <taxon>Pucciniomycotina</taxon>
        <taxon>Pucciniomycetes</taxon>
        <taxon>Pucciniales</taxon>
        <taxon>Phakopsoraceae</taxon>
        <taxon>Phakopsora</taxon>
    </lineage>
</organism>
<keyword evidence="5" id="KW-1185">Reference proteome</keyword>
<evidence type="ECO:0000256" key="3">
    <source>
        <dbReference type="ARBA" id="ARBA00029631"/>
    </source>
</evidence>
<sequence>MGTPNDKLPQLIADGRIDTTETPARYLGLVARIRPLLIPATRYLAYTSDVGEAFRPIINPKLVTATYGISIGYVIGDVAYEGWKGHLQAKGDPEDKYVIGLKVARRAVFQGTASMLFPAIKRHSAVKYSDRLVFSKFKNPGIRSIGPTSIGLGLIPFLPSIFDEPLEHLINKTFDGFEKDILGRIVPERSDQKKS</sequence>
<dbReference type="InterPro" id="IPR019560">
    <property type="entry name" value="Mitochondrial_18_kDa_protein"/>
</dbReference>
<comment type="caution">
    <text evidence="4">The sequence shown here is derived from an EMBL/GenBank/DDBJ whole genome shotgun (WGS) entry which is preliminary data.</text>
</comment>
<evidence type="ECO:0000256" key="1">
    <source>
        <dbReference type="ARBA" id="ARBA00009224"/>
    </source>
</evidence>
<dbReference type="GO" id="GO:0000266">
    <property type="term" value="P:mitochondrial fission"/>
    <property type="evidence" value="ECO:0007669"/>
    <property type="project" value="TreeGrafter"/>
</dbReference>
<dbReference type="AlphaFoldDB" id="A0AAV0BI11"/>
<protein>
    <recommendedName>
        <fullName evidence="2">Mitochondrial fission process protein 1</fullName>
    </recommendedName>
    <alternativeName>
        <fullName evidence="3">Mitochondrial 18 kDa protein</fullName>
    </alternativeName>
</protein>